<dbReference type="AlphaFoldDB" id="A0A1L7NJC7"/>
<evidence type="ECO:0000256" key="6">
    <source>
        <dbReference type="SAM" id="Phobius"/>
    </source>
</evidence>
<feature type="transmembrane region" description="Helical" evidence="6">
    <location>
        <begin position="266"/>
        <end position="287"/>
    </location>
</feature>
<dbReference type="PANTHER" id="PTHR35007">
    <property type="entry name" value="INTEGRAL MEMBRANE PROTEIN-RELATED"/>
    <property type="match status" value="1"/>
</dbReference>
<evidence type="ECO:0000256" key="2">
    <source>
        <dbReference type="ARBA" id="ARBA00022475"/>
    </source>
</evidence>
<feature type="domain" description="Type II secretion system protein GspF" evidence="7">
    <location>
        <begin position="129"/>
        <end position="252"/>
    </location>
</feature>
<dbReference type="Pfam" id="PF00482">
    <property type="entry name" value="T2SSF"/>
    <property type="match status" value="1"/>
</dbReference>
<keyword evidence="3 6" id="KW-0812">Transmembrane</keyword>
<evidence type="ECO:0000259" key="7">
    <source>
        <dbReference type="Pfam" id="PF00482"/>
    </source>
</evidence>
<dbReference type="GO" id="GO:0005886">
    <property type="term" value="C:plasma membrane"/>
    <property type="evidence" value="ECO:0007669"/>
    <property type="project" value="UniProtKB-SubCell"/>
</dbReference>
<dbReference type="InterPro" id="IPR018076">
    <property type="entry name" value="T2SS_GspF_dom"/>
</dbReference>
<dbReference type="EMBL" id="AP015029">
    <property type="protein sequence ID" value="BAW25555.1"/>
    <property type="molecule type" value="Genomic_DNA"/>
</dbReference>
<feature type="transmembrane region" description="Helical" evidence="6">
    <location>
        <begin position="75"/>
        <end position="108"/>
    </location>
</feature>
<name>A0A1L7NJC7_PSEPU</name>
<evidence type="ECO:0000256" key="5">
    <source>
        <dbReference type="ARBA" id="ARBA00023136"/>
    </source>
</evidence>
<evidence type="ECO:0000313" key="8">
    <source>
        <dbReference type="EMBL" id="BAW25555.1"/>
    </source>
</evidence>
<keyword evidence="2" id="KW-1003">Cell membrane</keyword>
<accession>A0A1L7NJC7</accession>
<evidence type="ECO:0000256" key="1">
    <source>
        <dbReference type="ARBA" id="ARBA00004651"/>
    </source>
</evidence>
<gene>
    <name evidence="8" type="ORF">KF715C_ch49820</name>
</gene>
<dbReference type="Proteomes" id="UP000218731">
    <property type="component" value="Chromosome 1"/>
</dbReference>
<proteinExistence type="predicted"/>
<evidence type="ECO:0000256" key="3">
    <source>
        <dbReference type="ARBA" id="ARBA00022692"/>
    </source>
</evidence>
<comment type="subcellular location">
    <subcellularLocation>
        <location evidence="1">Cell membrane</location>
        <topology evidence="1">Multi-pass membrane protein</topology>
    </subcellularLocation>
</comment>
<keyword evidence="5 6" id="KW-0472">Membrane</keyword>
<protein>
    <submittedName>
        <fullName evidence="8">Type II secretion system protein F</fullName>
    </submittedName>
</protein>
<evidence type="ECO:0000256" key="4">
    <source>
        <dbReference type="ARBA" id="ARBA00022989"/>
    </source>
</evidence>
<sequence>MTGPLLLALSPLLLGVALLLLRRSLYKRHEERILQRLGRAFSIVRNGTARREWLDALLQRAGLGAVDIEPQRWLLAWLGVVLLGLIAAGWVAALMLLVGLPTLAYLILSWQSRRQMRQIVDQLPGLLDYSVRSLKAGRTLNDAVLGGIDSSRDPLRSAMARVQRNVQLGVALEDAVSELAELHKQDELRLFALGLRINQRYGGNASELMENLIKLIREREQGARQLKAMTGETRITAIILGSLPLAMVGYFLMANPHYLLAMWRDSSGQMMLLLAFALQVLGCLVLWRMMRSL</sequence>
<reference evidence="8 9" key="1">
    <citation type="submission" date="2015-11" db="EMBL/GenBank/DDBJ databases">
        <title>Complete genome sequencing of a biphenyl-degrading bacterium, Pseudomonas putida KF715 (=NBRC110667).</title>
        <authorList>
            <person name="Suenaga H."/>
            <person name="Fujihara N."/>
            <person name="Watanabe T."/>
            <person name="Hirose J."/>
            <person name="Kimura N."/>
            <person name="Yamazoe A."/>
            <person name="Hosoyama A."/>
            <person name="Shimodaira J."/>
            <person name="Furukawa K."/>
        </authorList>
    </citation>
    <scope>NUCLEOTIDE SEQUENCE [LARGE SCALE GENOMIC DNA]</scope>
    <source>
        <strain evidence="8 9">KF715</strain>
    </source>
</reference>
<organism evidence="8 9">
    <name type="scientific">Pseudomonas putida</name>
    <name type="common">Arthrobacter siderocapsulatus</name>
    <dbReference type="NCBI Taxonomy" id="303"/>
    <lineage>
        <taxon>Bacteria</taxon>
        <taxon>Pseudomonadati</taxon>
        <taxon>Pseudomonadota</taxon>
        <taxon>Gammaproteobacteria</taxon>
        <taxon>Pseudomonadales</taxon>
        <taxon>Pseudomonadaceae</taxon>
        <taxon>Pseudomonas</taxon>
    </lineage>
</organism>
<dbReference type="RefSeq" id="WP_096426745.1">
    <property type="nucleotide sequence ID" value="NZ_AP015029.1"/>
</dbReference>
<feature type="transmembrane region" description="Helical" evidence="6">
    <location>
        <begin position="235"/>
        <end position="254"/>
    </location>
</feature>
<keyword evidence="4 6" id="KW-1133">Transmembrane helix</keyword>
<evidence type="ECO:0000313" key="9">
    <source>
        <dbReference type="Proteomes" id="UP000218731"/>
    </source>
</evidence>
<dbReference type="PANTHER" id="PTHR35007:SF1">
    <property type="entry name" value="PILUS ASSEMBLY PROTEIN"/>
    <property type="match status" value="1"/>
</dbReference>